<dbReference type="InterPro" id="IPR026497">
    <property type="entry name" value="GRASP-with-SPASM"/>
</dbReference>
<dbReference type="Pfam" id="PF13186">
    <property type="entry name" value="SPASM"/>
    <property type="match status" value="1"/>
</dbReference>
<dbReference type="STRING" id="714943.Mucpa_0500"/>
<reference evidence="2" key="1">
    <citation type="submission" date="2011-09" db="EMBL/GenBank/DDBJ databases">
        <title>The permanent draft genome of Mucilaginibacter paludis DSM 18603.</title>
        <authorList>
            <consortium name="US DOE Joint Genome Institute (JGI-PGF)"/>
            <person name="Lucas S."/>
            <person name="Han J."/>
            <person name="Lapidus A."/>
            <person name="Bruce D."/>
            <person name="Goodwin L."/>
            <person name="Pitluck S."/>
            <person name="Peters L."/>
            <person name="Kyrpides N."/>
            <person name="Mavromatis K."/>
            <person name="Ivanova N."/>
            <person name="Mikhailova N."/>
            <person name="Held B."/>
            <person name="Detter J.C."/>
            <person name="Tapia R."/>
            <person name="Han C."/>
            <person name="Land M."/>
            <person name="Hauser L."/>
            <person name="Markowitz V."/>
            <person name="Cheng J.-F."/>
            <person name="Hugenholtz P."/>
            <person name="Woyke T."/>
            <person name="Wu D."/>
            <person name="Tindall B."/>
            <person name="Brambilla E."/>
            <person name="Klenk H.-P."/>
            <person name="Eisen J.A."/>
        </authorList>
    </citation>
    <scope>NUCLEOTIDE SEQUENCE [LARGE SCALE GENOMIC DNA]</scope>
    <source>
        <strain evidence="2">DSM 18603</strain>
    </source>
</reference>
<dbReference type="NCBIfam" id="TIGR04085">
    <property type="entry name" value="rSAM_more_4Fe4S"/>
    <property type="match status" value="1"/>
</dbReference>
<dbReference type="InterPro" id="IPR050377">
    <property type="entry name" value="Radical_SAM_PqqE_MftC-like"/>
</dbReference>
<dbReference type="Gene3D" id="3.20.20.70">
    <property type="entry name" value="Aldolase class I"/>
    <property type="match status" value="1"/>
</dbReference>
<keyword evidence="3" id="KW-1185">Reference proteome</keyword>
<dbReference type="InterPro" id="IPR013785">
    <property type="entry name" value="Aldolase_TIM"/>
</dbReference>
<evidence type="ECO:0000313" key="2">
    <source>
        <dbReference type="EMBL" id="EHQ24693.1"/>
    </source>
</evidence>
<dbReference type="SUPFAM" id="SSF102114">
    <property type="entry name" value="Radical SAM enzymes"/>
    <property type="match status" value="1"/>
</dbReference>
<dbReference type="EMBL" id="CM001403">
    <property type="protein sequence ID" value="EHQ24693.1"/>
    <property type="molecule type" value="Genomic_DNA"/>
</dbReference>
<protein>
    <recommendedName>
        <fullName evidence="1">4Fe4S-binding SPASM domain-containing protein</fullName>
    </recommendedName>
</protein>
<gene>
    <name evidence="2" type="ORF">Mucpa_0500</name>
</gene>
<dbReference type="PANTHER" id="PTHR11228:SF7">
    <property type="entry name" value="PQQA PEPTIDE CYCLASE"/>
    <property type="match status" value="1"/>
</dbReference>
<dbReference type="OrthoDB" id="1073749at2"/>
<dbReference type="AlphaFoldDB" id="H1Y1N4"/>
<proteinExistence type="predicted"/>
<dbReference type="RefSeq" id="WP_008504244.1">
    <property type="nucleotide sequence ID" value="NZ_CM001403.1"/>
</dbReference>
<dbReference type="PANTHER" id="PTHR11228">
    <property type="entry name" value="RADICAL SAM DOMAIN PROTEIN"/>
    <property type="match status" value="1"/>
</dbReference>
<dbReference type="eggNOG" id="COG0641">
    <property type="taxonomic scope" value="Bacteria"/>
</dbReference>
<dbReference type="NCBIfam" id="TIGR04193">
    <property type="entry name" value="SPASM_w_grasp"/>
    <property type="match status" value="1"/>
</dbReference>
<dbReference type="InterPro" id="IPR058240">
    <property type="entry name" value="rSAM_sf"/>
</dbReference>
<organism evidence="2 3">
    <name type="scientific">Mucilaginibacter paludis DSM 18603</name>
    <dbReference type="NCBI Taxonomy" id="714943"/>
    <lineage>
        <taxon>Bacteria</taxon>
        <taxon>Pseudomonadati</taxon>
        <taxon>Bacteroidota</taxon>
        <taxon>Sphingobacteriia</taxon>
        <taxon>Sphingobacteriales</taxon>
        <taxon>Sphingobacteriaceae</taxon>
        <taxon>Mucilaginibacter</taxon>
    </lineage>
</organism>
<evidence type="ECO:0000259" key="1">
    <source>
        <dbReference type="Pfam" id="PF13186"/>
    </source>
</evidence>
<dbReference type="HOGENOM" id="CLU_050370_0_0_10"/>
<accession>H1Y1N4</accession>
<evidence type="ECO:0000313" key="3">
    <source>
        <dbReference type="Proteomes" id="UP000002774"/>
    </source>
</evidence>
<sequence>MSKMTLYASCIPVKGAVRSTICDLQRTTYEIIPNSMYDFLVYYNGKSINEIKNDFSIEDQVIVDEYIDFLLKKEYIFFSDFPNNFPPISLDWDSPCLITNAIVDFDAASNHNFKKIVDQLSFLRCQALELRFFDVVNLNFIKGLILQTKNSSLRYINLVIKYDSLILEEDIKDLLAQNTVLTHVLFHSCPKPVFTELATTVFSIDTIISDETHCGVISEYNFSVNITSFTESVNFNSCLNRKISIDKRGEIKNCPSLPNSFGNINDISLNEIVNQSNFTRVWQIKKDSINVCKDCEFRYICTDCRAYVSDLYAKPIKCHYDPYNPSGVIN</sequence>
<dbReference type="Proteomes" id="UP000002774">
    <property type="component" value="Chromosome"/>
</dbReference>
<name>H1Y1N4_9SPHI</name>
<feature type="domain" description="4Fe4S-binding SPASM" evidence="1">
    <location>
        <begin position="239"/>
        <end position="296"/>
    </location>
</feature>
<dbReference type="InterPro" id="IPR023885">
    <property type="entry name" value="4Fe4S-binding_SPASM_dom"/>
</dbReference>